<feature type="non-terminal residue" evidence="2">
    <location>
        <position position="62"/>
    </location>
</feature>
<reference evidence="2 3" key="1">
    <citation type="submission" date="2021-02" db="EMBL/GenBank/DDBJ databases">
        <title>Genome Streptomyces sp. RHZ10.</title>
        <authorList>
            <person name="Besaury L."/>
        </authorList>
    </citation>
    <scope>NUCLEOTIDE SEQUENCE [LARGE SCALE GENOMIC DNA]</scope>
    <source>
        <strain evidence="2 3">RHZ10</strain>
    </source>
</reference>
<accession>A0ABS2IAY3</accession>
<comment type="caution">
    <text evidence="2">The sequence shown here is derived from an EMBL/GenBank/DDBJ whole genome shotgun (WGS) entry which is preliminary data.</text>
</comment>
<keyword evidence="3" id="KW-1185">Reference proteome</keyword>
<dbReference type="Proteomes" id="UP000712045">
    <property type="component" value="Unassembled WGS sequence"/>
</dbReference>
<feature type="region of interest" description="Disordered" evidence="1">
    <location>
        <begin position="1"/>
        <end position="35"/>
    </location>
</feature>
<organism evidence="2 3">
    <name type="scientific">Streptomyces durocortorensis</name>
    <dbReference type="NCBI Taxonomy" id="2811104"/>
    <lineage>
        <taxon>Bacteria</taxon>
        <taxon>Bacillati</taxon>
        <taxon>Actinomycetota</taxon>
        <taxon>Actinomycetes</taxon>
        <taxon>Kitasatosporales</taxon>
        <taxon>Streptomycetaceae</taxon>
        <taxon>Streptomyces</taxon>
    </lineage>
</organism>
<protein>
    <submittedName>
        <fullName evidence="2">Uncharacterized protein</fullName>
    </submittedName>
</protein>
<sequence length="62" mass="6057">MSRPAAAPGPLDEPRGTTDATWTGSRLSPQPPAATAPCVGLPVAAAARHGSPRGGATVRAVA</sequence>
<dbReference type="EMBL" id="JAFEUF010000509">
    <property type="protein sequence ID" value="MBM7059000.1"/>
    <property type="molecule type" value="Genomic_DNA"/>
</dbReference>
<evidence type="ECO:0000313" key="3">
    <source>
        <dbReference type="Proteomes" id="UP000712045"/>
    </source>
</evidence>
<evidence type="ECO:0000256" key="1">
    <source>
        <dbReference type="SAM" id="MobiDB-lite"/>
    </source>
</evidence>
<proteinExistence type="predicted"/>
<gene>
    <name evidence="2" type="ORF">JS521_35790</name>
</gene>
<name>A0ABS2IAY3_9ACTN</name>
<evidence type="ECO:0000313" key="2">
    <source>
        <dbReference type="EMBL" id="MBM7059000.1"/>
    </source>
</evidence>
<feature type="compositionally biased region" description="Polar residues" evidence="1">
    <location>
        <begin position="18"/>
        <end position="28"/>
    </location>
</feature>